<dbReference type="Pfam" id="PF19266">
    <property type="entry name" value="CIS_tube"/>
    <property type="match status" value="1"/>
</dbReference>
<dbReference type="Gene3D" id="3.10.350.10">
    <property type="entry name" value="LysM domain"/>
    <property type="match status" value="1"/>
</dbReference>
<gene>
    <name evidence="2" type="ORF">S01H1_06697</name>
</gene>
<dbReference type="InterPro" id="IPR018392">
    <property type="entry name" value="LysM"/>
</dbReference>
<dbReference type="PROSITE" id="PS51782">
    <property type="entry name" value="LYSM"/>
    <property type="match status" value="1"/>
</dbReference>
<proteinExistence type="predicted"/>
<name>X0U3L3_9ZZZZ</name>
<dbReference type="InterPro" id="IPR045361">
    <property type="entry name" value="CIS_tube_prot_N"/>
</dbReference>
<protein>
    <recommendedName>
        <fullName evidence="1">LysM domain-containing protein</fullName>
    </recommendedName>
</protein>
<reference evidence="2" key="1">
    <citation type="journal article" date="2014" name="Front. Microbiol.">
        <title>High frequency of phylogenetically diverse reductive dehalogenase-homologous genes in deep subseafloor sedimentary metagenomes.</title>
        <authorList>
            <person name="Kawai M."/>
            <person name="Futagami T."/>
            <person name="Toyoda A."/>
            <person name="Takaki Y."/>
            <person name="Nishi S."/>
            <person name="Hori S."/>
            <person name="Arai W."/>
            <person name="Tsubouchi T."/>
            <person name="Morono Y."/>
            <person name="Uchiyama I."/>
            <person name="Ito T."/>
            <person name="Fujiyama A."/>
            <person name="Inagaki F."/>
            <person name="Takami H."/>
        </authorList>
    </citation>
    <scope>NUCLEOTIDE SEQUENCE</scope>
    <source>
        <strain evidence="2">Expedition CK06-06</strain>
    </source>
</reference>
<feature type="domain" description="LysM" evidence="1">
    <location>
        <begin position="169"/>
        <end position="216"/>
    </location>
</feature>
<dbReference type="AlphaFoldDB" id="X0U3L3"/>
<comment type="caution">
    <text evidence="2">The sequence shown here is derived from an EMBL/GenBank/DDBJ whole genome shotgun (WGS) entry which is preliminary data.</text>
</comment>
<dbReference type="InterPro" id="IPR036779">
    <property type="entry name" value="LysM_dom_sf"/>
</dbReference>
<evidence type="ECO:0000259" key="1">
    <source>
        <dbReference type="PROSITE" id="PS51782"/>
    </source>
</evidence>
<dbReference type="EMBL" id="BARS01003456">
    <property type="protein sequence ID" value="GAF83055.1"/>
    <property type="molecule type" value="Genomic_DNA"/>
</dbReference>
<dbReference type="CDD" id="cd00118">
    <property type="entry name" value="LysM"/>
    <property type="match status" value="1"/>
</dbReference>
<evidence type="ECO:0000313" key="2">
    <source>
        <dbReference type="EMBL" id="GAF83055.1"/>
    </source>
</evidence>
<organism evidence="2">
    <name type="scientific">marine sediment metagenome</name>
    <dbReference type="NCBI Taxonomy" id="412755"/>
    <lineage>
        <taxon>unclassified sequences</taxon>
        <taxon>metagenomes</taxon>
        <taxon>ecological metagenomes</taxon>
    </lineage>
</organism>
<accession>X0U3L3</accession>
<sequence>MSSTKPEKAVIRNLDDGDEQPIEVLFNPNEYTFSKKNTWTKTEVIGKNVPQLKFGGGDSMTLKMQLFFDTYTTGKDVRETTNRIWKLMSISEKLTDMTNTKGRPPMVEFQWGKTWSFKAVITNISQNFTLFRYDGTPVRATLDVTFWQAKEEGHYPGQNPTTKGSPGYKRRVVKEGDSIDWIAYEEYGDSAMWRFIADTNNLGDPHRLRPGQVLAIAPMS</sequence>